<organism evidence="2 3">
    <name type="scientific">Coniochaeta pulveracea</name>
    <dbReference type="NCBI Taxonomy" id="177199"/>
    <lineage>
        <taxon>Eukaryota</taxon>
        <taxon>Fungi</taxon>
        <taxon>Dikarya</taxon>
        <taxon>Ascomycota</taxon>
        <taxon>Pezizomycotina</taxon>
        <taxon>Sordariomycetes</taxon>
        <taxon>Sordariomycetidae</taxon>
        <taxon>Coniochaetales</taxon>
        <taxon>Coniochaetaceae</taxon>
        <taxon>Coniochaeta</taxon>
    </lineage>
</organism>
<feature type="compositionally biased region" description="Basic and acidic residues" evidence="1">
    <location>
        <begin position="159"/>
        <end position="176"/>
    </location>
</feature>
<dbReference type="AlphaFoldDB" id="A0A420Y7Y2"/>
<protein>
    <submittedName>
        <fullName evidence="2">Uncharacterized protein</fullName>
    </submittedName>
</protein>
<evidence type="ECO:0000313" key="2">
    <source>
        <dbReference type="EMBL" id="RKU43975.1"/>
    </source>
</evidence>
<comment type="caution">
    <text evidence="2">The sequence shown here is derived from an EMBL/GenBank/DDBJ whole genome shotgun (WGS) entry which is preliminary data.</text>
</comment>
<keyword evidence="3" id="KW-1185">Reference proteome</keyword>
<feature type="compositionally biased region" description="Basic and acidic residues" evidence="1">
    <location>
        <begin position="46"/>
        <end position="55"/>
    </location>
</feature>
<feature type="region of interest" description="Disordered" evidence="1">
    <location>
        <begin position="39"/>
        <end position="204"/>
    </location>
</feature>
<evidence type="ECO:0000313" key="3">
    <source>
        <dbReference type="Proteomes" id="UP000275385"/>
    </source>
</evidence>
<accession>A0A420Y7Y2</accession>
<dbReference type="EMBL" id="QVQW01000036">
    <property type="protein sequence ID" value="RKU43975.1"/>
    <property type="molecule type" value="Genomic_DNA"/>
</dbReference>
<gene>
    <name evidence="2" type="ORF">DL546_005175</name>
</gene>
<feature type="compositionally biased region" description="Basic and acidic residues" evidence="1">
    <location>
        <begin position="113"/>
        <end position="128"/>
    </location>
</feature>
<name>A0A420Y7Y2_9PEZI</name>
<sequence length="252" mass="27189">MALMLCQTSLARHGSMAAPGGILFLSDLRRERTEREVTAVEAELGDISRGKDYPHLDPATGQWKGPAAPEMPADYRPSSSGPPRSTDREQRAAPWALDLPRMPEPTYNNQALDDDRRGRPRSRRDGRTASRRPSRNAAGRARLLADPSHHRQVPLPLIREVDERVPGHERSGERDSSPSAHGISRPKPTYDHKGKGKSTSSADLVTAQGSGVDAAAGSATLSFDTGRRLSQIFAAQTTGGSSSTGPWGKGQE</sequence>
<dbReference type="Proteomes" id="UP000275385">
    <property type="component" value="Unassembled WGS sequence"/>
</dbReference>
<proteinExistence type="predicted"/>
<evidence type="ECO:0000256" key="1">
    <source>
        <dbReference type="SAM" id="MobiDB-lite"/>
    </source>
</evidence>
<reference evidence="2 3" key="1">
    <citation type="submission" date="2018-08" db="EMBL/GenBank/DDBJ databases">
        <title>Draft genome of the lignicolous fungus Coniochaeta pulveracea.</title>
        <authorList>
            <person name="Borstlap C.J."/>
            <person name="De Witt R.N."/>
            <person name="Botha A."/>
            <person name="Volschenk H."/>
        </authorList>
    </citation>
    <scope>NUCLEOTIDE SEQUENCE [LARGE SCALE GENOMIC DNA]</scope>
    <source>
        <strain evidence="2 3">CAB683</strain>
    </source>
</reference>